<dbReference type="CDD" id="cd22157">
    <property type="entry name" value="F-box_AtFBW1-like"/>
    <property type="match status" value="1"/>
</dbReference>
<evidence type="ECO:0000259" key="4">
    <source>
        <dbReference type="PROSITE" id="PS50181"/>
    </source>
</evidence>
<feature type="transmembrane region" description="Helical" evidence="2">
    <location>
        <begin position="1009"/>
        <end position="1034"/>
    </location>
</feature>
<feature type="region of interest" description="Disordered" evidence="1">
    <location>
        <begin position="744"/>
        <end position="880"/>
    </location>
</feature>
<dbReference type="InterPro" id="IPR014002">
    <property type="entry name" value="Agenet_dom_plant"/>
</dbReference>
<dbReference type="SUPFAM" id="SSF81383">
    <property type="entry name" value="F-box domain"/>
    <property type="match status" value="1"/>
</dbReference>
<evidence type="ECO:0000256" key="1">
    <source>
        <dbReference type="SAM" id="MobiDB-lite"/>
    </source>
</evidence>
<protein>
    <recommendedName>
        <fullName evidence="7">J domain-containing protein</fullName>
    </recommendedName>
</protein>
<evidence type="ECO:0000313" key="5">
    <source>
        <dbReference type="EMBL" id="RXH71830.1"/>
    </source>
</evidence>
<dbReference type="Gene3D" id="1.20.1280.50">
    <property type="match status" value="1"/>
</dbReference>
<accession>A0A498HM74</accession>
<dbReference type="SUPFAM" id="SSF46565">
    <property type="entry name" value="Chaperone J-domain"/>
    <property type="match status" value="1"/>
</dbReference>
<evidence type="ECO:0000313" key="6">
    <source>
        <dbReference type="Proteomes" id="UP000290289"/>
    </source>
</evidence>
<dbReference type="InterPro" id="IPR036047">
    <property type="entry name" value="F-box-like_dom_sf"/>
</dbReference>
<dbReference type="Gene3D" id="2.30.30.140">
    <property type="match status" value="1"/>
</dbReference>
<keyword evidence="2" id="KW-1133">Transmembrane helix</keyword>
<evidence type="ECO:0000259" key="3">
    <source>
        <dbReference type="PROSITE" id="PS50076"/>
    </source>
</evidence>
<feature type="transmembrane region" description="Helical" evidence="2">
    <location>
        <begin position="1040"/>
        <end position="1060"/>
    </location>
</feature>
<dbReference type="SMART" id="SM00271">
    <property type="entry name" value="DnaJ"/>
    <property type="match status" value="1"/>
</dbReference>
<proteinExistence type="predicted"/>
<dbReference type="PROSITE" id="PS00636">
    <property type="entry name" value="DNAJ_1"/>
    <property type="match status" value="1"/>
</dbReference>
<feature type="region of interest" description="Disordered" evidence="1">
    <location>
        <begin position="1"/>
        <end position="26"/>
    </location>
</feature>
<dbReference type="SMART" id="SM00256">
    <property type="entry name" value="FBOX"/>
    <property type="match status" value="1"/>
</dbReference>
<dbReference type="CDD" id="cd20406">
    <property type="entry name" value="Tudor_Agenet_AtDUF_rpt2_4"/>
    <property type="match status" value="1"/>
</dbReference>
<dbReference type="Pfam" id="PF05641">
    <property type="entry name" value="Agenet"/>
    <property type="match status" value="2"/>
</dbReference>
<dbReference type="Pfam" id="PF12937">
    <property type="entry name" value="F-box-like"/>
    <property type="match status" value="1"/>
</dbReference>
<dbReference type="InterPro" id="IPR008395">
    <property type="entry name" value="Agenet-like_dom"/>
</dbReference>
<dbReference type="PROSITE" id="PS50181">
    <property type="entry name" value="FBOX"/>
    <property type="match status" value="1"/>
</dbReference>
<feature type="domain" description="J" evidence="3">
    <location>
        <begin position="1182"/>
        <end position="1249"/>
    </location>
</feature>
<dbReference type="Pfam" id="PF07734">
    <property type="entry name" value="FBA_1"/>
    <property type="match status" value="1"/>
</dbReference>
<organism evidence="5 6">
    <name type="scientific">Malus domestica</name>
    <name type="common">Apple</name>
    <name type="synonym">Pyrus malus</name>
    <dbReference type="NCBI Taxonomy" id="3750"/>
    <lineage>
        <taxon>Eukaryota</taxon>
        <taxon>Viridiplantae</taxon>
        <taxon>Streptophyta</taxon>
        <taxon>Embryophyta</taxon>
        <taxon>Tracheophyta</taxon>
        <taxon>Spermatophyta</taxon>
        <taxon>Magnoliopsida</taxon>
        <taxon>eudicotyledons</taxon>
        <taxon>Gunneridae</taxon>
        <taxon>Pentapetalae</taxon>
        <taxon>rosids</taxon>
        <taxon>fabids</taxon>
        <taxon>Rosales</taxon>
        <taxon>Rosaceae</taxon>
        <taxon>Amygdaloideae</taxon>
        <taxon>Maleae</taxon>
        <taxon>Malus</taxon>
    </lineage>
</organism>
<feature type="domain" description="F-box" evidence="4">
    <location>
        <begin position="347"/>
        <end position="392"/>
    </location>
</feature>
<keyword evidence="2" id="KW-0812">Transmembrane</keyword>
<feature type="compositionally biased region" description="Low complexity" evidence="1">
    <location>
        <begin position="794"/>
        <end position="803"/>
    </location>
</feature>
<dbReference type="CDD" id="cd06257">
    <property type="entry name" value="DnaJ"/>
    <property type="match status" value="1"/>
</dbReference>
<feature type="transmembrane region" description="Helical" evidence="2">
    <location>
        <begin position="983"/>
        <end position="1002"/>
    </location>
</feature>
<dbReference type="CDD" id="cd20405">
    <property type="entry name" value="Tudor_Agenet_AtDUF_rpt1_3"/>
    <property type="match status" value="1"/>
</dbReference>
<dbReference type="PANTHER" id="PTHR45270">
    <property type="entry name" value="OS03G0832900 PROTEIN"/>
    <property type="match status" value="1"/>
</dbReference>
<keyword evidence="6" id="KW-1185">Reference proteome</keyword>
<gene>
    <name evidence="5" type="ORF">DVH24_025331</name>
</gene>
<feature type="compositionally biased region" description="Basic residues" evidence="1">
    <location>
        <begin position="1469"/>
        <end position="1478"/>
    </location>
</feature>
<dbReference type="PANTHER" id="PTHR45270:SF4">
    <property type="entry name" value="CHAPERONE DNAJ-DOMAIN SUPERFAMILY PROTEIN"/>
    <property type="match status" value="1"/>
</dbReference>
<reference evidence="5 6" key="1">
    <citation type="submission" date="2018-10" db="EMBL/GenBank/DDBJ databases">
        <title>A high-quality apple genome assembly.</title>
        <authorList>
            <person name="Hu J."/>
        </authorList>
    </citation>
    <scope>NUCLEOTIDE SEQUENCE [LARGE SCALE GENOMIC DNA]</scope>
    <source>
        <strain evidence="6">cv. HFTH1</strain>
        <tissue evidence="5">Young leaf</tissue>
    </source>
</reference>
<keyword evidence="2" id="KW-0472">Membrane</keyword>
<feature type="transmembrane region" description="Helical" evidence="2">
    <location>
        <begin position="1067"/>
        <end position="1084"/>
    </location>
</feature>
<dbReference type="InterPro" id="IPR006527">
    <property type="entry name" value="F-box-assoc_dom_typ1"/>
</dbReference>
<dbReference type="PRINTS" id="PR00625">
    <property type="entry name" value="JDOMAIN"/>
</dbReference>
<dbReference type="NCBIfam" id="TIGR01640">
    <property type="entry name" value="F_box_assoc_1"/>
    <property type="match status" value="1"/>
</dbReference>
<comment type="caution">
    <text evidence="5">The sequence shown here is derived from an EMBL/GenBank/DDBJ whole genome shotgun (WGS) entry which is preliminary data.</text>
</comment>
<name>A0A498HM74_MALDO</name>
<feature type="compositionally biased region" description="Basic residues" evidence="1">
    <location>
        <begin position="868"/>
        <end position="878"/>
    </location>
</feature>
<evidence type="ECO:0008006" key="7">
    <source>
        <dbReference type="Google" id="ProtNLM"/>
    </source>
</evidence>
<dbReference type="Proteomes" id="UP000290289">
    <property type="component" value="Chromosome 16"/>
</dbReference>
<dbReference type="EMBL" id="RDQH01000342">
    <property type="protein sequence ID" value="RXH71830.1"/>
    <property type="molecule type" value="Genomic_DNA"/>
</dbReference>
<feature type="transmembrane region" description="Helical" evidence="2">
    <location>
        <begin position="718"/>
        <end position="737"/>
    </location>
</feature>
<dbReference type="Gene3D" id="1.10.287.110">
    <property type="entry name" value="DnaJ domain"/>
    <property type="match status" value="1"/>
</dbReference>
<dbReference type="Pfam" id="PF14901">
    <property type="entry name" value="Jiv90"/>
    <property type="match status" value="1"/>
</dbReference>
<dbReference type="InterPro" id="IPR018253">
    <property type="entry name" value="DnaJ_domain_CS"/>
</dbReference>
<dbReference type="PROSITE" id="PS50076">
    <property type="entry name" value="DNAJ_2"/>
    <property type="match status" value="1"/>
</dbReference>
<dbReference type="InterPro" id="IPR032843">
    <property type="entry name" value="Jiv"/>
</dbReference>
<dbReference type="InterPro" id="IPR001623">
    <property type="entry name" value="DnaJ_domain"/>
</dbReference>
<dbReference type="Pfam" id="PF00226">
    <property type="entry name" value="DnaJ"/>
    <property type="match status" value="1"/>
</dbReference>
<sequence>MSQTHFSKGDEVEVVTKPSRSSTGPYYPATVRRPVVKDKAHILVQYQTLTTPNAVSPRLLQEIVELGNVRPAPPRELYQFFKVGDDVDAYRENGWSRGTVTDILENSKYLVALRGEEFECEQCDMRIHRDWDDGSWVPPIQEELCVSDLWCLLSGIDVLVIQWLLMSSMYSFSSYAFLGNCSCTTMYSFLGFECVLSSSGMVGKSRKLILKFKCGKKPLGASFENGTVVEVSSDEEGYKDAWYTAKIIDHVGNNKYLVEYLYLVTDDGTKDPLREETCASYIRPCPPALPSVAHFKVLQKVDAWYNEGWWEGTVSKVLGGLMIIQVTWDAELKMQKTMPMFSRVTKPQRCGFFPDEVVLQILSKLPIKSLFRSKTVCKLWYRLVSDKYFIQLYNETSAKNPTLLVEVSDSLGSKLDLIVVDNRRGVSEFSLDFLRDRVKVRASCNGLLCCSSIPDKGVYYVCNPMTREFRLLPKSRERHVTRFYPYDEATLVGLACNLSTQKFNVVLAGYYRTFGHRPNGTFVCMIFDSESSKWRKFVSFQDDQFTHMNKSQVVFVNGALHWLTGSSCILALDLEFDVWRKMSLPEQVTCVSGNRFYLLESDGCLSVIQISDAWMKIWVLKYYGREEWHLVDTVSLRCIKGLVTGIFPICQTGECVFLATHKQILVFYRKTRVWKEMYSVKNSSTLPLWYSAHAFRSTILSCQSSMSRRTQFAKHPALMLYVIPLCASELQYVKVFYPMARKGNQQKNAVDRQTSKHKKKGPDSGCTLGETKGHGKASEVKVFPGEELPNGDQPSSPLSASSSKTNHPVEENKSKQKSGKSLRKEKQGMDAMQGPEESSSLRSDLGDCNVNNEAPSMREENGTLPPSHLRRKHTKRKSGSSLNRWHMRTLMAWLEFSDTRLFRNLKASALPFLKMASEWLQRHEPMFLTVKSTALYARDYVKTKFEQAYPIVLKWLMQFGGILFLLSMAWLDCTVRGIDSLARMGTTSFFSVIWCSILSVVAMAGMFKFLIVLVFAALIGLFVGLMLSILVVAFCGALLLWFYGSFWTTGFAIFLGGLAFTLSHERIALSIATVYSVYCAWTYVGWLGLLLGLNLSFISSDCLIYFLKNNVNQQRRPNGSPEQTSGIPGQPDFFNSEQAHASSSENVPLFSADRSQGVPSTSSTDSEITSEDEVVRLLNCTDHYSALGFSRYENVDVSLLKREYKKKAMLVHPDKNMGNEKAAEAFKKLQNAYEILLDSLKRKTYDDELRREELLNIFCRFQSTSQKNGGYGVFPPGFAHPEADGEDPFGDSRRISCNKCGNFHVWVLTRKSKSQARWCQDCKDFHQAKDGDGWVEQYSQPFFFGMLQKIDAPSAFVCADSKIYNATEWYICQGMRCPANTHKPSFHVNTSVTSKHNTGKGTSSGQTGGRMPTSNLEENMTEEEFFEWLQNAVQTGMFENFGTGTSTESPSAKSAPGTKSGGSTSGSANKRKKKGKKW</sequence>
<dbReference type="InterPro" id="IPR001810">
    <property type="entry name" value="F-box_dom"/>
</dbReference>
<dbReference type="SMART" id="SM00743">
    <property type="entry name" value="Agenet"/>
    <property type="match status" value="3"/>
</dbReference>
<evidence type="ECO:0000256" key="2">
    <source>
        <dbReference type="SAM" id="Phobius"/>
    </source>
</evidence>
<feature type="transmembrane region" description="Helical" evidence="2">
    <location>
        <begin position="952"/>
        <end position="971"/>
    </location>
</feature>
<feature type="region of interest" description="Disordered" evidence="1">
    <location>
        <begin position="1388"/>
        <end position="1414"/>
    </location>
</feature>
<feature type="region of interest" description="Disordered" evidence="1">
    <location>
        <begin position="1439"/>
        <end position="1478"/>
    </location>
</feature>
<dbReference type="InterPro" id="IPR036869">
    <property type="entry name" value="J_dom_sf"/>
</dbReference>
<dbReference type="InterPro" id="IPR017451">
    <property type="entry name" value="F-box-assoc_interact_dom"/>
</dbReference>